<keyword evidence="6" id="KW-0676">Redox-active center</keyword>
<dbReference type="Gene3D" id="3.40.250.10">
    <property type="entry name" value="Rhodanese-like domain"/>
    <property type="match status" value="2"/>
</dbReference>
<dbReference type="SUPFAM" id="SSF55424">
    <property type="entry name" value="FAD/NAD-linked reductases, dimerisation (C-terminal) domain"/>
    <property type="match status" value="1"/>
</dbReference>
<evidence type="ECO:0000313" key="9">
    <source>
        <dbReference type="Proteomes" id="UP001221217"/>
    </source>
</evidence>
<dbReference type="AlphaFoldDB" id="A0AAJ1IGZ3"/>
<comment type="similarity">
    <text evidence="2">Belongs to the class-III pyridine nucleotide-disulfide oxidoreductase family.</text>
</comment>
<accession>A0AAJ1IGZ3</accession>
<protein>
    <submittedName>
        <fullName evidence="8">FAD-dependent oxidoreductase</fullName>
    </submittedName>
</protein>
<dbReference type="EMBL" id="JAQQAL010000021">
    <property type="protein sequence ID" value="MDC7226961.1"/>
    <property type="molecule type" value="Genomic_DNA"/>
</dbReference>
<sequence length="674" mass="72504">MNKILIIGGVAAGATAAARTRRLDGKAEITLLEAGDDVSFANCGLPYYIGGDIESRSSLILASTETFRDQYQVKVHTATEAINIDREAKQVTALNKKTNEEKVYKYDKLILAQGGKPIVPPIPGATQDNVFQLWTLDDMDAIDEFITENEPETAVVVGGGFIGLEMVEALSKRGMKVSLVEMSPQIMPNLESEMAGFLTKELQDYGVKLHLGTALESIKDKTAKLSNGKTLDADMILMSVGVRPTLKLARESGLDIGEAGGLLVNDMLRTSDESIFAAGDMLEIENNINNRKVRIPLAGPANRQGRMAAENALGGNRHYKGANGTSIVKLFGAVAGSAGLSLKQAKVAGFDADAVVVHKASHTAYYPGSEKVSLMMIFDRTNGKVLGAQAAGRHGIDKRIDVVATAIAAGMTLSDLEELDLAYAPPFNSPNGPVHMAAFTAENHRTGFSPSILASELEDFLPGKEVIALDLRDPITFSKANLKGSVNISQNILRERMNELPEDHPILLISEDGQKGHVSLRMLKGEGFDNVYNLSGGYISLERYERACPSANLQIGLLPIENKSIEDLEAGNQEKTYEPVDGSTAIEESDSTGTIVLDVRTPMEFNMGAYPGAVNINLDELPARADELGPKDREILVYCASGARSSYAQRILMESGFTNVENVGGLHDMMARAS</sequence>
<proteinExistence type="inferred from homology"/>
<dbReference type="SUPFAM" id="SSF52821">
    <property type="entry name" value="Rhodanese/Cell cycle control phosphatase"/>
    <property type="match status" value="2"/>
</dbReference>
<dbReference type="SMART" id="SM00450">
    <property type="entry name" value="RHOD"/>
    <property type="match status" value="2"/>
</dbReference>
<evidence type="ECO:0000313" key="8">
    <source>
        <dbReference type="EMBL" id="MDC7226961.1"/>
    </source>
</evidence>
<dbReference type="PRINTS" id="PR00411">
    <property type="entry name" value="PNDRDTASEI"/>
</dbReference>
<dbReference type="SUPFAM" id="SSF51905">
    <property type="entry name" value="FAD/NAD(P)-binding domain"/>
    <property type="match status" value="2"/>
</dbReference>
<reference evidence="8 9" key="1">
    <citation type="submission" date="2022-12" db="EMBL/GenBank/DDBJ databases">
        <title>Metagenome assembled genome from gulf of manar.</title>
        <authorList>
            <person name="Kohli P."/>
            <person name="Pk S."/>
            <person name="Venkata Ramana C."/>
            <person name="Sasikala C."/>
        </authorList>
    </citation>
    <scope>NUCLEOTIDE SEQUENCE [LARGE SCALE GENOMIC DNA]</scope>
    <source>
        <strain evidence="8">JB008</strain>
    </source>
</reference>
<dbReference type="PANTHER" id="PTHR43429">
    <property type="entry name" value="PYRIDINE NUCLEOTIDE-DISULFIDE OXIDOREDUCTASE DOMAIN-CONTAINING"/>
    <property type="match status" value="1"/>
</dbReference>
<evidence type="ECO:0000256" key="6">
    <source>
        <dbReference type="ARBA" id="ARBA00023284"/>
    </source>
</evidence>
<organism evidence="8 9">
    <name type="scientific">Candidatus Thalassospirochaeta sargassi</name>
    <dbReference type="NCBI Taxonomy" id="3119039"/>
    <lineage>
        <taxon>Bacteria</taxon>
        <taxon>Pseudomonadati</taxon>
        <taxon>Spirochaetota</taxon>
        <taxon>Spirochaetia</taxon>
        <taxon>Spirochaetales</taxon>
        <taxon>Spirochaetaceae</taxon>
        <taxon>Candidatus Thalassospirochaeta</taxon>
    </lineage>
</organism>
<dbReference type="PRINTS" id="PR00368">
    <property type="entry name" value="FADPNR"/>
</dbReference>
<feature type="domain" description="Rhodanese" evidence="7">
    <location>
        <begin position="590"/>
        <end position="672"/>
    </location>
</feature>
<dbReference type="PANTHER" id="PTHR43429:SF1">
    <property type="entry name" value="NAD(P)H SULFUR OXIDOREDUCTASE (COA-DEPENDENT)"/>
    <property type="match status" value="1"/>
</dbReference>
<keyword evidence="5" id="KW-0560">Oxidoreductase</keyword>
<dbReference type="PROSITE" id="PS50206">
    <property type="entry name" value="RHODANESE_3"/>
    <property type="match status" value="2"/>
</dbReference>
<dbReference type="Pfam" id="PF00581">
    <property type="entry name" value="Rhodanese"/>
    <property type="match status" value="2"/>
</dbReference>
<dbReference type="InterPro" id="IPR001763">
    <property type="entry name" value="Rhodanese-like_dom"/>
</dbReference>
<dbReference type="InterPro" id="IPR023753">
    <property type="entry name" value="FAD/NAD-binding_dom"/>
</dbReference>
<dbReference type="InterPro" id="IPR016156">
    <property type="entry name" value="FAD/NAD-linked_Rdtase_dimer_sf"/>
</dbReference>
<dbReference type="Pfam" id="PF07992">
    <property type="entry name" value="Pyr_redox_2"/>
    <property type="match status" value="1"/>
</dbReference>
<gene>
    <name evidence="8" type="ORF">PQJ61_09380</name>
</gene>
<dbReference type="Gene3D" id="3.50.50.60">
    <property type="entry name" value="FAD/NAD(P)-binding domain"/>
    <property type="match status" value="2"/>
</dbReference>
<keyword evidence="3" id="KW-0285">Flavoprotein</keyword>
<comment type="caution">
    <text evidence="8">The sequence shown here is derived from an EMBL/GenBank/DDBJ whole genome shotgun (WGS) entry which is preliminary data.</text>
</comment>
<dbReference type="Pfam" id="PF02852">
    <property type="entry name" value="Pyr_redox_dim"/>
    <property type="match status" value="1"/>
</dbReference>
<dbReference type="InterPro" id="IPR036873">
    <property type="entry name" value="Rhodanese-like_dom_sf"/>
</dbReference>
<name>A0AAJ1IGZ3_9SPIO</name>
<evidence type="ECO:0000256" key="4">
    <source>
        <dbReference type="ARBA" id="ARBA00022827"/>
    </source>
</evidence>
<dbReference type="Proteomes" id="UP001221217">
    <property type="component" value="Unassembled WGS sequence"/>
</dbReference>
<dbReference type="InterPro" id="IPR050260">
    <property type="entry name" value="FAD-bd_OxRdtase"/>
</dbReference>
<evidence type="ECO:0000256" key="5">
    <source>
        <dbReference type="ARBA" id="ARBA00023002"/>
    </source>
</evidence>
<evidence type="ECO:0000256" key="1">
    <source>
        <dbReference type="ARBA" id="ARBA00001974"/>
    </source>
</evidence>
<comment type="cofactor">
    <cofactor evidence="1">
        <name>FAD</name>
        <dbReference type="ChEBI" id="CHEBI:57692"/>
    </cofactor>
</comment>
<feature type="domain" description="Rhodanese" evidence="7">
    <location>
        <begin position="462"/>
        <end position="546"/>
    </location>
</feature>
<evidence type="ECO:0000259" key="7">
    <source>
        <dbReference type="PROSITE" id="PS50206"/>
    </source>
</evidence>
<dbReference type="InterPro" id="IPR036188">
    <property type="entry name" value="FAD/NAD-bd_sf"/>
</dbReference>
<dbReference type="InterPro" id="IPR004099">
    <property type="entry name" value="Pyr_nucl-diS_OxRdtase_dimer"/>
</dbReference>
<dbReference type="GO" id="GO:0016491">
    <property type="term" value="F:oxidoreductase activity"/>
    <property type="evidence" value="ECO:0007669"/>
    <property type="project" value="UniProtKB-KW"/>
</dbReference>
<evidence type="ECO:0000256" key="2">
    <source>
        <dbReference type="ARBA" id="ARBA00009130"/>
    </source>
</evidence>
<evidence type="ECO:0000256" key="3">
    <source>
        <dbReference type="ARBA" id="ARBA00022630"/>
    </source>
</evidence>
<keyword evidence="4" id="KW-0274">FAD</keyword>